<sequence>MIIRSKIETAPSRVDMNKIKQVLFDLQKVKVEKFEAKIKMVASKISFSFLLEKANSMELSQLSINFNEFLLKVIEEFPERIMSTKATFCILPLTELKNINIAEEDFKFMLSKQKGIIQFLIFQQSLNEKQIKQVGKDLELFEELFIKESLSQFSKQKIEEIC</sequence>
<dbReference type="AlphaFoldDB" id="A0A8S1Y5A4"/>
<comment type="caution">
    <text evidence="1">The sequence shown here is derived from an EMBL/GenBank/DDBJ whole genome shotgun (WGS) entry which is preliminary data.</text>
</comment>
<evidence type="ECO:0000313" key="2">
    <source>
        <dbReference type="Proteomes" id="UP000683925"/>
    </source>
</evidence>
<accession>A0A8S1Y5A4</accession>
<proteinExistence type="predicted"/>
<protein>
    <submittedName>
        <fullName evidence="1">Uncharacterized protein</fullName>
    </submittedName>
</protein>
<dbReference type="Proteomes" id="UP000683925">
    <property type="component" value="Unassembled WGS sequence"/>
</dbReference>
<organism evidence="1 2">
    <name type="scientific">Paramecium octaurelia</name>
    <dbReference type="NCBI Taxonomy" id="43137"/>
    <lineage>
        <taxon>Eukaryota</taxon>
        <taxon>Sar</taxon>
        <taxon>Alveolata</taxon>
        <taxon>Ciliophora</taxon>
        <taxon>Intramacronucleata</taxon>
        <taxon>Oligohymenophorea</taxon>
        <taxon>Peniculida</taxon>
        <taxon>Parameciidae</taxon>
        <taxon>Paramecium</taxon>
    </lineage>
</organism>
<dbReference type="EMBL" id="CAJJDP010000147">
    <property type="protein sequence ID" value="CAD8208681.1"/>
    <property type="molecule type" value="Genomic_DNA"/>
</dbReference>
<keyword evidence="2" id="KW-1185">Reference proteome</keyword>
<evidence type="ECO:0000313" key="1">
    <source>
        <dbReference type="EMBL" id="CAD8208681.1"/>
    </source>
</evidence>
<gene>
    <name evidence="1" type="ORF">POCTA_138.1.T1450006</name>
</gene>
<reference evidence="1" key="1">
    <citation type="submission" date="2021-01" db="EMBL/GenBank/DDBJ databases">
        <authorList>
            <consortium name="Genoscope - CEA"/>
            <person name="William W."/>
        </authorList>
    </citation>
    <scope>NUCLEOTIDE SEQUENCE</scope>
</reference>
<name>A0A8S1Y5A4_PAROT</name>